<proteinExistence type="predicted"/>
<organism evidence="1 2">
    <name type="scientific">Austropuccinia psidii MF-1</name>
    <dbReference type="NCBI Taxonomy" id="1389203"/>
    <lineage>
        <taxon>Eukaryota</taxon>
        <taxon>Fungi</taxon>
        <taxon>Dikarya</taxon>
        <taxon>Basidiomycota</taxon>
        <taxon>Pucciniomycotina</taxon>
        <taxon>Pucciniomycetes</taxon>
        <taxon>Pucciniales</taxon>
        <taxon>Sphaerophragmiaceae</taxon>
        <taxon>Austropuccinia</taxon>
    </lineage>
</organism>
<dbReference type="Proteomes" id="UP000765509">
    <property type="component" value="Unassembled WGS sequence"/>
</dbReference>
<gene>
    <name evidence="1" type="ORF">O181_070905</name>
</gene>
<name>A0A9Q3I9J0_9BASI</name>
<dbReference type="OrthoDB" id="7691805at2759"/>
<dbReference type="Gene3D" id="3.30.420.10">
    <property type="entry name" value="Ribonuclease H-like superfamily/Ribonuclease H"/>
    <property type="match status" value="1"/>
</dbReference>
<accession>A0A9Q3I9J0</accession>
<reference evidence="1" key="1">
    <citation type="submission" date="2021-03" db="EMBL/GenBank/DDBJ databases">
        <title>Draft genome sequence of rust myrtle Austropuccinia psidii MF-1, a brazilian biotype.</title>
        <authorList>
            <person name="Quecine M.C."/>
            <person name="Pachon D.M.R."/>
            <person name="Bonatelli M.L."/>
            <person name="Correr F.H."/>
            <person name="Franceschini L.M."/>
            <person name="Leite T.F."/>
            <person name="Margarido G.R.A."/>
            <person name="Almeida C.A."/>
            <person name="Ferrarezi J.A."/>
            <person name="Labate C.A."/>
        </authorList>
    </citation>
    <scope>NUCLEOTIDE SEQUENCE</scope>
    <source>
        <strain evidence="1">MF-1</strain>
    </source>
</reference>
<dbReference type="AlphaFoldDB" id="A0A9Q3I9J0"/>
<comment type="caution">
    <text evidence="1">The sequence shown here is derived from an EMBL/GenBank/DDBJ whole genome shotgun (WGS) entry which is preliminary data.</text>
</comment>
<evidence type="ECO:0000313" key="2">
    <source>
        <dbReference type="Proteomes" id="UP000765509"/>
    </source>
</evidence>
<sequence>MSKNSNINFVAENAKEPLGDFGRCDSEAYVIKDQVLKLGSDLSDDIYLDSGADCSVVNNIKNPTNIIKVDKKVNTYSKPGNITHQGALILQGVHLSPVYHSTKGKVNLLFVFQPVDHGLNPVLKGGSFLIMQGRRIIEKLNFSGNLFSAKIHSQSVFSLSNSEKSKYWYTVLGHTSNKYTKRVLDSRKITESFSPSSELKVFLHAKTKRLPHSQNLPSTHSPFVKTHMDIIEISLPSCQGYQYVLAMVDDFSCFNCIFMMTEKGKAEVFIN</sequence>
<keyword evidence="2" id="KW-1185">Reference proteome</keyword>
<dbReference type="InterPro" id="IPR036397">
    <property type="entry name" value="RNaseH_sf"/>
</dbReference>
<protein>
    <submittedName>
        <fullName evidence="1">Uncharacterized protein</fullName>
    </submittedName>
</protein>
<evidence type="ECO:0000313" key="1">
    <source>
        <dbReference type="EMBL" id="MBW0531190.1"/>
    </source>
</evidence>
<dbReference type="EMBL" id="AVOT02036638">
    <property type="protein sequence ID" value="MBW0531190.1"/>
    <property type="molecule type" value="Genomic_DNA"/>
</dbReference>
<dbReference type="GO" id="GO:0003676">
    <property type="term" value="F:nucleic acid binding"/>
    <property type="evidence" value="ECO:0007669"/>
    <property type="project" value="InterPro"/>
</dbReference>